<name>A0A915D231_9BILA</name>
<evidence type="ECO:0000313" key="4">
    <source>
        <dbReference type="WBParaSite" id="jg15017"/>
    </source>
</evidence>
<accession>A0A915D231</accession>
<feature type="region of interest" description="Disordered" evidence="1">
    <location>
        <begin position="365"/>
        <end position="456"/>
    </location>
</feature>
<feature type="compositionally biased region" description="Polar residues" evidence="1">
    <location>
        <begin position="369"/>
        <end position="389"/>
    </location>
</feature>
<evidence type="ECO:0000313" key="3">
    <source>
        <dbReference type="Proteomes" id="UP000887574"/>
    </source>
</evidence>
<dbReference type="AlphaFoldDB" id="A0A915D231"/>
<feature type="region of interest" description="Disordered" evidence="1">
    <location>
        <begin position="277"/>
        <end position="317"/>
    </location>
</feature>
<keyword evidence="2" id="KW-0472">Membrane</keyword>
<feature type="region of interest" description="Disordered" evidence="1">
    <location>
        <begin position="201"/>
        <end position="245"/>
    </location>
</feature>
<feature type="compositionally biased region" description="Basic and acidic residues" evidence="1">
    <location>
        <begin position="277"/>
        <end position="292"/>
    </location>
</feature>
<feature type="compositionally biased region" description="Polar residues" evidence="1">
    <location>
        <begin position="304"/>
        <end position="317"/>
    </location>
</feature>
<dbReference type="WBParaSite" id="jg15017">
    <property type="protein sequence ID" value="jg15017"/>
    <property type="gene ID" value="jg15017"/>
</dbReference>
<evidence type="ECO:0000256" key="2">
    <source>
        <dbReference type="SAM" id="Phobius"/>
    </source>
</evidence>
<proteinExistence type="predicted"/>
<reference evidence="4" key="1">
    <citation type="submission" date="2022-11" db="UniProtKB">
        <authorList>
            <consortium name="WormBaseParasite"/>
        </authorList>
    </citation>
    <scope>IDENTIFICATION</scope>
</reference>
<feature type="transmembrane region" description="Helical" evidence="2">
    <location>
        <begin position="100"/>
        <end position="121"/>
    </location>
</feature>
<evidence type="ECO:0000256" key="1">
    <source>
        <dbReference type="SAM" id="MobiDB-lite"/>
    </source>
</evidence>
<dbReference type="Proteomes" id="UP000887574">
    <property type="component" value="Unplaced"/>
</dbReference>
<sequence>MAKVLVKIIIDTRADALSNDLKFLRAQPEARAVKLVMPDGSTMADMVRAALVKADFDSQYQCIDVSYRDEDFDEDVYISPSSLIELQTIYKVIVSKLVILLWKLLLLLAMISLFVQIPLFAAQQPSALSNYYPGDRSNFFSLDNYRSRNQLEDKFPQTSSSYVDYLQLSANNSQQHSYASQDDLFRQHELERYSQSHPADMYRDRHDATGSQPYYDYATYDQQPRNNIPPLGSYPRKNARNSSYYSEQNSSTYFFGHSAYTDPTQYYYGNKIKQKREQLNGGEKAKEERSKETVQPPKPLIQASKPNQKIQAQTPNQDVQLPKSNQDIQAPIPNQIVQAPKPNMEVQTPKPNLEVQLMKPKQAIHPAKPSQQVVQLNSESTSVEKTSNGDVEGGEKKSETDKEPSEYEPIEESEQQNQLADLEESKKLQSASEQHKKETAPNSKPLDKKKKRSYNTEAGMHIPSLFESPIVRSSPRMMHPMPGAHMQRPLTLPIFSKDQLFLPILHKDHLLAISVLLAVEVDTHPLIKDYQCFQKTVHR</sequence>
<keyword evidence="3" id="KW-1185">Reference proteome</keyword>
<keyword evidence="2" id="KW-0812">Transmembrane</keyword>
<keyword evidence="2" id="KW-1133">Transmembrane helix</keyword>
<organism evidence="3 4">
    <name type="scientific">Ditylenchus dipsaci</name>
    <dbReference type="NCBI Taxonomy" id="166011"/>
    <lineage>
        <taxon>Eukaryota</taxon>
        <taxon>Metazoa</taxon>
        <taxon>Ecdysozoa</taxon>
        <taxon>Nematoda</taxon>
        <taxon>Chromadorea</taxon>
        <taxon>Rhabditida</taxon>
        <taxon>Tylenchina</taxon>
        <taxon>Tylenchomorpha</taxon>
        <taxon>Sphaerularioidea</taxon>
        <taxon>Anguinidae</taxon>
        <taxon>Anguininae</taxon>
        <taxon>Ditylenchus</taxon>
    </lineage>
</organism>
<protein>
    <submittedName>
        <fullName evidence="4">PB1 domain-containing protein</fullName>
    </submittedName>
</protein>
<feature type="compositionally biased region" description="Basic and acidic residues" evidence="1">
    <location>
        <begin position="423"/>
        <end position="439"/>
    </location>
</feature>
<feature type="compositionally biased region" description="Basic and acidic residues" evidence="1">
    <location>
        <begin position="393"/>
        <end position="405"/>
    </location>
</feature>